<feature type="region of interest" description="Disordered" evidence="1">
    <location>
        <begin position="695"/>
        <end position="725"/>
    </location>
</feature>
<feature type="compositionally biased region" description="Basic and acidic residues" evidence="1">
    <location>
        <begin position="326"/>
        <end position="339"/>
    </location>
</feature>
<gene>
    <name evidence="2" type="ORF">GP486_006509</name>
</gene>
<feature type="region of interest" description="Disordered" evidence="1">
    <location>
        <begin position="317"/>
        <end position="356"/>
    </location>
</feature>
<evidence type="ECO:0000256" key="1">
    <source>
        <dbReference type="SAM" id="MobiDB-lite"/>
    </source>
</evidence>
<feature type="compositionally biased region" description="Basic and acidic residues" evidence="1">
    <location>
        <begin position="707"/>
        <end position="721"/>
    </location>
</feature>
<feature type="compositionally biased region" description="Polar residues" evidence="1">
    <location>
        <begin position="246"/>
        <end position="272"/>
    </location>
</feature>
<reference evidence="2" key="1">
    <citation type="submission" date="2021-03" db="EMBL/GenBank/DDBJ databases">
        <title>Comparative genomics and phylogenomic investigation of the class Geoglossomycetes provide insights into ecological specialization and systematics.</title>
        <authorList>
            <person name="Melie T."/>
            <person name="Pirro S."/>
            <person name="Miller A.N."/>
            <person name="Quandt A."/>
        </authorList>
    </citation>
    <scope>NUCLEOTIDE SEQUENCE</scope>
    <source>
        <strain evidence="2">CAQ_001_2017</strain>
    </source>
</reference>
<feature type="region of interest" description="Disordered" evidence="1">
    <location>
        <begin position="209"/>
        <end position="303"/>
    </location>
</feature>
<comment type="caution">
    <text evidence="2">The sequence shown here is derived from an EMBL/GenBank/DDBJ whole genome shotgun (WGS) entry which is preliminary data.</text>
</comment>
<evidence type="ECO:0000313" key="3">
    <source>
        <dbReference type="Proteomes" id="UP000750711"/>
    </source>
</evidence>
<feature type="compositionally biased region" description="Polar residues" evidence="1">
    <location>
        <begin position="695"/>
        <end position="706"/>
    </location>
</feature>
<proteinExistence type="predicted"/>
<dbReference type="EMBL" id="JAGHQM010001483">
    <property type="protein sequence ID" value="KAH0553422.1"/>
    <property type="molecule type" value="Genomic_DNA"/>
</dbReference>
<feature type="compositionally biased region" description="Polar residues" evidence="1">
    <location>
        <begin position="282"/>
        <end position="298"/>
    </location>
</feature>
<organism evidence="2 3">
    <name type="scientific">Trichoglossum hirsutum</name>
    <dbReference type="NCBI Taxonomy" id="265104"/>
    <lineage>
        <taxon>Eukaryota</taxon>
        <taxon>Fungi</taxon>
        <taxon>Dikarya</taxon>
        <taxon>Ascomycota</taxon>
        <taxon>Pezizomycotina</taxon>
        <taxon>Geoglossomycetes</taxon>
        <taxon>Geoglossales</taxon>
        <taxon>Geoglossaceae</taxon>
        <taxon>Trichoglossum</taxon>
    </lineage>
</organism>
<protein>
    <submittedName>
        <fullName evidence="2">Uncharacterized protein</fullName>
    </submittedName>
</protein>
<sequence length="825" mass="90295">MSSGEESEVIAASTTAMVEKSGEEEPMSDIIAPEPGTATVDESGAEESTLQDVRAASTGEDVTVFSGGEDIWQTRETVLSGNVVAAAKLSTNTTSDGGENKERGDTPHPTERGIPLFINPRVVMDLQDSRPSSSSSDINELIDLLTQRDVYDVFDDPETPTIQRSSWKAINDGTSTQPKASDELLFVRDDLRTSSNTSVVEAETVDQAALLQDNTGDRAGDTSSTYRLAGPPRTPSRNGDEISNLEAKTTTQRVTNINESRTASPHACTTATPKGEMVPEPSANNTGESGKQVSSNSDHLAGSGTYYKMQIPRELALNGNNDSAEGDARQNTLEEKRPPPNDSDDSDGSYEHHTSKWEQYTSKWEQYKQLELIEENNVVGFLTTAAKKTFTMTKNNTTSTQKVGLELTDKLMALGSSIGSPQALAEFRGQLRQTAVQGPMLTETLPGGCYDDGKNITEVGKLVAVGLEIERYSNAEARLRLRVRLKSLRFKELYDQNKNRPLGDLAKFTGPDDQISLKRCAGQGNVTLFRRILSKVIWPDLGPTAAKARIESNLKLGSRVQRLVERFGEGVLCLIPSNISNKALTDIPGDSIELLPEAICLFHPALREWSELVGKYILTDILEDRQPRRNIPLLQLDSQHLSDILAQSYEHSVITQLLSPQEPRLQELDPTPFSTPQATPVHPHGDNLLTIATCSSTSNSGEVQRTTTEEDAHRKRAHEAPGPRASDISKYMELISASTGKLFRRDACIQMANIRIDSPLPRKSTVWMSNTLYKGFGASAGQKRDLYGSLDQYRLSVLARSAILLHEEGMAADNSGRCAKRIRTC</sequence>
<name>A0A9P8IH19_9PEZI</name>
<feature type="region of interest" description="Disordered" evidence="1">
    <location>
        <begin position="89"/>
        <end position="113"/>
    </location>
</feature>
<dbReference type="Proteomes" id="UP000750711">
    <property type="component" value="Unassembled WGS sequence"/>
</dbReference>
<accession>A0A9P8IH19</accession>
<feature type="compositionally biased region" description="Basic and acidic residues" evidence="1">
    <location>
        <begin position="98"/>
        <end position="111"/>
    </location>
</feature>
<keyword evidence="3" id="KW-1185">Reference proteome</keyword>
<dbReference type="AlphaFoldDB" id="A0A9P8IH19"/>
<evidence type="ECO:0000313" key="2">
    <source>
        <dbReference type="EMBL" id="KAH0553422.1"/>
    </source>
</evidence>
<feature type="region of interest" description="Disordered" evidence="1">
    <location>
        <begin position="1"/>
        <end position="58"/>
    </location>
</feature>